<dbReference type="GO" id="GO:0051301">
    <property type="term" value="P:cell division"/>
    <property type="evidence" value="ECO:0007669"/>
    <property type="project" value="UniProtKB-ARBA"/>
</dbReference>
<keyword evidence="8 10" id="KW-0927">Auxin signaling pathway</keyword>
<dbReference type="GO" id="GO:0009734">
    <property type="term" value="P:auxin-activated signaling pathway"/>
    <property type="evidence" value="ECO:0007669"/>
    <property type="project" value="UniProtKB-KW"/>
</dbReference>
<feature type="domain" description="TF-B3" evidence="11">
    <location>
        <begin position="125"/>
        <end position="227"/>
    </location>
</feature>
<protein>
    <recommendedName>
        <fullName evidence="10">Auxin response factor</fullName>
    </recommendedName>
</protein>
<keyword evidence="6 10" id="KW-0804">Transcription</keyword>
<proteinExistence type="inferred from homology"/>
<dbReference type="CDD" id="cd10017">
    <property type="entry name" value="B3_DNA"/>
    <property type="match status" value="1"/>
</dbReference>
<dbReference type="PROSITE" id="PS51745">
    <property type="entry name" value="PB1"/>
    <property type="match status" value="1"/>
</dbReference>
<dbReference type="FunFam" id="2.30.30.1040:FF:000002">
    <property type="entry name" value="Auxin response factor"/>
    <property type="match status" value="1"/>
</dbReference>
<keyword evidence="4 10" id="KW-0805">Transcription regulation</keyword>
<dbReference type="InterPro" id="IPR044835">
    <property type="entry name" value="ARF_plant"/>
</dbReference>
<dbReference type="Proteomes" id="UP001229421">
    <property type="component" value="Unassembled WGS sequence"/>
</dbReference>
<dbReference type="GO" id="GO:0003677">
    <property type="term" value="F:DNA binding"/>
    <property type="evidence" value="ECO:0007669"/>
    <property type="project" value="UniProtKB-KW"/>
</dbReference>
<comment type="caution">
    <text evidence="13">The sequence shown here is derived from an EMBL/GenBank/DDBJ whole genome shotgun (WGS) entry which is preliminary data.</text>
</comment>
<evidence type="ECO:0000256" key="6">
    <source>
        <dbReference type="ARBA" id="ARBA00023163"/>
    </source>
</evidence>
<evidence type="ECO:0000259" key="11">
    <source>
        <dbReference type="PROSITE" id="PS50863"/>
    </source>
</evidence>
<evidence type="ECO:0000256" key="9">
    <source>
        <dbReference type="ARBA" id="ARBA00037697"/>
    </source>
</evidence>
<dbReference type="Gene3D" id="3.10.20.90">
    <property type="entry name" value="Phosphatidylinositol 3-kinase Catalytic Subunit, Chain A, domain 1"/>
    <property type="match status" value="1"/>
</dbReference>
<evidence type="ECO:0000256" key="3">
    <source>
        <dbReference type="ARBA" id="ARBA00011726"/>
    </source>
</evidence>
<dbReference type="SUPFAM" id="SSF101936">
    <property type="entry name" value="DNA-binding pseudobarrel domain"/>
    <property type="match status" value="1"/>
</dbReference>
<evidence type="ECO:0000259" key="12">
    <source>
        <dbReference type="PROSITE" id="PS51745"/>
    </source>
</evidence>
<comment type="function">
    <text evidence="9">Auxin response factors (ARFs) are transcriptional factors that bind specifically to the DNA sequence 5'-TGTCTC-3' found in the auxin-responsive promoter elements (AuxREs). Could act as transcriptional activator or repressor. Formation of heterodimers with Aux/IAA proteins may alter their ability to modulate early auxin response genes expression.</text>
</comment>
<comment type="subunit">
    <text evidence="3 10">Homodimers and heterodimers.</text>
</comment>
<evidence type="ECO:0000256" key="10">
    <source>
        <dbReference type="RuleBase" id="RU004561"/>
    </source>
</evidence>
<evidence type="ECO:0000256" key="2">
    <source>
        <dbReference type="ARBA" id="ARBA00007853"/>
    </source>
</evidence>
<dbReference type="GO" id="GO:0006355">
    <property type="term" value="P:regulation of DNA-templated transcription"/>
    <property type="evidence" value="ECO:0007669"/>
    <property type="project" value="InterPro"/>
</dbReference>
<accession>A0AAD8JVR0</accession>
<dbReference type="Gene3D" id="2.30.30.1040">
    <property type="match status" value="1"/>
</dbReference>
<dbReference type="AlphaFoldDB" id="A0AAD8JVR0"/>
<comment type="similarity">
    <text evidence="2 10">Belongs to the ARF family.</text>
</comment>
<dbReference type="Pfam" id="PF02362">
    <property type="entry name" value="B3"/>
    <property type="match status" value="1"/>
</dbReference>
<dbReference type="PANTHER" id="PTHR31384:SF184">
    <property type="entry name" value="AUXIN RESPONSE FACTOR"/>
    <property type="match status" value="1"/>
</dbReference>
<dbReference type="PANTHER" id="PTHR31384">
    <property type="entry name" value="AUXIN RESPONSE FACTOR 4-RELATED"/>
    <property type="match status" value="1"/>
</dbReference>
<sequence>MDQLNNKPMNELDSKLWHACAGGMVQMPELNSKVYYFPQGHIEHAGAGVDFRAGVFRDLKKIPPYILCSVSTVKFMADSDTDEVYVRIGLVPLRNHTECDFEEEPFLPFDHNNNKNENLEKTASFAKTLTQSDANNGGGFSVPRYCAETIFPRLDYTAEPPVQNILAKDVHGKLWKFRHIYRGTPRRHLLTTGWSNFVNQKKLVAGDSIVFLRADNGDLCVGIRRAKRGVGRGFVDTNCSGWNTAVGGFGNAGKVSIESVVEAANLGAAGRAFEVVFYPRASTPEFCVKAAMVKAAMRIQWCPEMRFKMAFETEDSSRISWFMGTVSSVDVEDQFHWPNSPWRLLQVAWDEPDLLQNVKRVSPWLVELVSSVPSIHLSAFSPPRKKLRIPQPPDFPHFMPPLIANHIPGSIQGARHNPQFGFDHYHHQQQQQQYFNKIQSFPFGSPRFPPRFMGTAQETEGNENASCLLTIGNISNSKTSLQAEKKPVFSLFGQPIFTEQQLSDSSSGDTMANQSDGSVVVQNGPVSSSSDEAGPLFKDQSSEFGLETGHCKIFMESEDVGRTLDLAAFHSYEELHRKLADMFCVEKSIMLNNLIYRTTTGAVKHTGDEPFSEFSKTAQRLTIVMDAGSEV</sequence>
<evidence type="ECO:0000256" key="7">
    <source>
        <dbReference type="ARBA" id="ARBA00023242"/>
    </source>
</evidence>
<reference evidence="13" key="1">
    <citation type="journal article" date="2023" name="bioRxiv">
        <title>Improved chromosome-level genome assembly for marigold (Tagetes erecta).</title>
        <authorList>
            <person name="Jiang F."/>
            <person name="Yuan L."/>
            <person name="Wang S."/>
            <person name="Wang H."/>
            <person name="Xu D."/>
            <person name="Wang A."/>
            <person name="Fan W."/>
        </authorList>
    </citation>
    <scope>NUCLEOTIDE SEQUENCE</scope>
    <source>
        <strain evidence="13">WSJ</strain>
        <tissue evidence="13">Leaf</tissue>
    </source>
</reference>
<dbReference type="GO" id="GO:0048829">
    <property type="term" value="P:root cap development"/>
    <property type="evidence" value="ECO:0007669"/>
    <property type="project" value="UniProtKB-ARBA"/>
</dbReference>
<comment type="subcellular location">
    <subcellularLocation>
        <location evidence="1 10">Nucleus</location>
    </subcellularLocation>
</comment>
<keyword evidence="14" id="KW-1185">Reference proteome</keyword>
<dbReference type="GO" id="GO:0005634">
    <property type="term" value="C:nucleus"/>
    <property type="evidence" value="ECO:0007669"/>
    <property type="project" value="UniProtKB-SubCell"/>
</dbReference>
<keyword evidence="5 10" id="KW-0238">DNA-binding</keyword>
<keyword evidence="7 10" id="KW-0539">Nucleus</keyword>
<organism evidence="13 14">
    <name type="scientific">Tagetes erecta</name>
    <name type="common">African marigold</name>
    <dbReference type="NCBI Taxonomy" id="13708"/>
    <lineage>
        <taxon>Eukaryota</taxon>
        <taxon>Viridiplantae</taxon>
        <taxon>Streptophyta</taxon>
        <taxon>Embryophyta</taxon>
        <taxon>Tracheophyta</taxon>
        <taxon>Spermatophyta</taxon>
        <taxon>Magnoliopsida</taxon>
        <taxon>eudicotyledons</taxon>
        <taxon>Gunneridae</taxon>
        <taxon>Pentapetalae</taxon>
        <taxon>asterids</taxon>
        <taxon>campanulids</taxon>
        <taxon>Asterales</taxon>
        <taxon>Asteraceae</taxon>
        <taxon>Asteroideae</taxon>
        <taxon>Heliantheae alliance</taxon>
        <taxon>Tageteae</taxon>
        <taxon>Tagetes</taxon>
    </lineage>
</organism>
<dbReference type="InterPro" id="IPR003340">
    <property type="entry name" value="B3_DNA-bd"/>
</dbReference>
<dbReference type="EMBL" id="JAUHHV010000010">
    <property type="protein sequence ID" value="KAK1409601.1"/>
    <property type="molecule type" value="Genomic_DNA"/>
</dbReference>
<gene>
    <name evidence="13" type="ORF">QVD17_36128</name>
</gene>
<dbReference type="InterPro" id="IPR015300">
    <property type="entry name" value="DNA-bd_pseudobarrel_sf"/>
</dbReference>
<feature type="domain" description="PB1" evidence="12">
    <location>
        <begin position="548"/>
        <end position="631"/>
    </location>
</feature>
<evidence type="ECO:0000313" key="13">
    <source>
        <dbReference type="EMBL" id="KAK1409601.1"/>
    </source>
</evidence>
<dbReference type="GO" id="GO:0007389">
    <property type="term" value="P:pattern specification process"/>
    <property type="evidence" value="ECO:0007669"/>
    <property type="project" value="UniProtKB-ARBA"/>
</dbReference>
<dbReference type="FunFam" id="2.40.330.10:FF:000001">
    <property type="entry name" value="Auxin response factor"/>
    <property type="match status" value="1"/>
</dbReference>
<evidence type="ECO:0000256" key="5">
    <source>
        <dbReference type="ARBA" id="ARBA00023125"/>
    </source>
</evidence>
<dbReference type="Gene3D" id="2.40.330.10">
    <property type="entry name" value="DNA-binding pseudobarrel domain"/>
    <property type="match status" value="1"/>
</dbReference>
<evidence type="ECO:0000256" key="4">
    <source>
        <dbReference type="ARBA" id="ARBA00023015"/>
    </source>
</evidence>
<dbReference type="SMART" id="SM01019">
    <property type="entry name" value="B3"/>
    <property type="match status" value="1"/>
</dbReference>
<dbReference type="InterPro" id="IPR053793">
    <property type="entry name" value="PB1-like"/>
</dbReference>
<name>A0AAD8JVR0_TARER</name>
<evidence type="ECO:0000256" key="1">
    <source>
        <dbReference type="ARBA" id="ARBA00004123"/>
    </source>
</evidence>
<dbReference type="InterPro" id="IPR010525">
    <property type="entry name" value="ARF_dom"/>
</dbReference>
<evidence type="ECO:0000256" key="8">
    <source>
        <dbReference type="ARBA" id="ARBA00023294"/>
    </source>
</evidence>
<dbReference type="Pfam" id="PF06507">
    <property type="entry name" value="ARF_AD"/>
    <property type="match status" value="1"/>
</dbReference>
<dbReference type="PROSITE" id="PS50863">
    <property type="entry name" value="B3"/>
    <property type="match status" value="1"/>
</dbReference>
<evidence type="ECO:0000313" key="14">
    <source>
        <dbReference type="Proteomes" id="UP001229421"/>
    </source>
</evidence>